<gene>
    <name evidence="1" type="ORF">ACFFGN_11095</name>
</gene>
<comment type="caution">
    <text evidence="1">The sequence shown here is derived from an EMBL/GenBank/DDBJ whole genome shotgun (WGS) entry which is preliminary data.</text>
</comment>
<protein>
    <submittedName>
        <fullName evidence="1">XRE family transcriptional regulator</fullName>
    </submittedName>
</protein>
<keyword evidence="2" id="KW-1185">Reference proteome</keyword>
<sequence length="322" mass="36051">MSISSVTETGKAAEERVRRELALALRSGPFPAALHLAIEVSGLTLDQIRDWLGDHGAHLSVATLSYWRRGRSRPERAASLRAVHLLEQLLELPPDGLVSLLGPKRARGRWIGHSPGSLDFRQLYADSRPEDLLNAVGLPHGGALRRVSTHVTVRIGADRKVHSIKVRELVRAAVDRVSRCCVMYFAEEQPDHPPELTGVEYARVGRLGTDRRIGLIAAELILDRVLEQGEPALLEYEWRFEPSMYIVNYEHRFVDPIREYVLQTRFEPGVAPARCHRYDRRTVAAPEGNTQELWIGASNTALLAETDVASGIVGMRWTWPGE</sequence>
<evidence type="ECO:0000313" key="2">
    <source>
        <dbReference type="Proteomes" id="UP001589890"/>
    </source>
</evidence>
<dbReference type="Proteomes" id="UP001589890">
    <property type="component" value="Unassembled WGS sequence"/>
</dbReference>
<name>A0ABV6QIZ3_9ACTN</name>
<dbReference type="RefSeq" id="WP_380046157.1">
    <property type="nucleotide sequence ID" value="NZ_JBHLTC010000012.1"/>
</dbReference>
<reference evidence="1 2" key="1">
    <citation type="submission" date="2024-09" db="EMBL/GenBank/DDBJ databases">
        <authorList>
            <person name="Sun Q."/>
            <person name="Mori K."/>
        </authorList>
    </citation>
    <scope>NUCLEOTIDE SEQUENCE [LARGE SCALE GENOMIC DNA]</scope>
    <source>
        <strain evidence="1 2">CGMCC 1.15906</strain>
    </source>
</reference>
<dbReference type="EMBL" id="JBHLTC010000012">
    <property type="protein sequence ID" value="MFC0624609.1"/>
    <property type="molecule type" value="Genomic_DNA"/>
</dbReference>
<organism evidence="1 2">
    <name type="scientific">Kribbella deserti</name>
    <dbReference type="NCBI Taxonomy" id="1926257"/>
    <lineage>
        <taxon>Bacteria</taxon>
        <taxon>Bacillati</taxon>
        <taxon>Actinomycetota</taxon>
        <taxon>Actinomycetes</taxon>
        <taxon>Propionibacteriales</taxon>
        <taxon>Kribbellaceae</taxon>
        <taxon>Kribbella</taxon>
    </lineage>
</organism>
<evidence type="ECO:0000313" key="1">
    <source>
        <dbReference type="EMBL" id="MFC0624609.1"/>
    </source>
</evidence>
<proteinExistence type="predicted"/>
<accession>A0ABV6QIZ3</accession>